<evidence type="ECO:0000256" key="1">
    <source>
        <dbReference type="SAM" id="Phobius"/>
    </source>
</evidence>
<feature type="transmembrane region" description="Helical" evidence="1">
    <location>
        <begin position="178"/>
        <end position="195"/>
    </location>
</feature>
<accession>A0A7W9EQC2</accession>
<feature type="transmembrane region" description="Helical" evidence="1">
    <location>
        <begin position="201"/>
        <end position="221"/>
    </location>
</feature>
<comment type="caution">
    <text evidence="2">The sequence shown here is derived from an EMBL/GenBank/DDBJ whole genome shotgun (WGS) entry which is preliminary data.</text>
</comment>
<dbReference type="EMBL" id="JACIJH010000001">
    <property type="protein sequence ID" value="MBB5705060.1"/>
    <property type="molecule type" value="Genomic_DNA"/>
</dbReference>
<feature type="transmembrane region" description="Helical" evidence="1">
    <location>
        <begin position="93"/>
        <end position="115"/>
    </location>
</feature>
<gene>
    <name evidence="2" type="ORF">FHR21_000385</name>
</gene>
<keyword evidence="3" id="KW-1185">Reference proteome</keyword>
<feature type="transmembrane region" description="Helical" evidence="1">
    <location>
        <begin position="135"/>
        <end position="157"/>
    </location>
</feature>
<proteinExistence type="predicted"/>
<sequence length="265" mass="27257">MKASRVDIVTVAGLGLLLMPLLTIWHEVGGHAAACALQGGRVIEIGAFYADCDGLAGLPRRVVALAGVGANTLLALAAYALWRRARGDFAKLLLWLVWVSEGFVAAGYFLFSGASGVGDLGPGVDGGIGPLAHPGLWRIGEFLFGLCAYIWLVRSAIRSLTAMLGDSPATKATRSTIAHGYYLVAGVAAVLTGLLNPVGLFILLMSAAASSFGGLAGFISIGFAVPKGATETGFAVGRRWPLFVAGLLATLAFALILGPSIRFGA</sequence>
<organism evidence="2 3">
    <name type="scientific">Sphingopyxis panaciterrulae</name>
    <dbReference type="NCBI Taxonomy" id="462372"/>
    <lineage>
        <taxon>Bacteria</taxon>
        <taxon>Pseudomonadati</taxon>
        <taxon>Pseudomonadota</taxon>
        <taxon>Alphaproteobacteria</taxon>
        <taxon>Sphingomonadales</taxon>
        <taxon>Sphingomonadaceae</taxon>
        <taxon>Sphingopyxis</taxon>
    </lineage>
</organism>
<reference evidence="2 3" key="1">
    <citation type="submission" date="2020-08" db="EMBL/GenBank/DDBJ databases">
        <title>Genomic Encyclopedia of Type Strains, Phase IV (KMG-IV): sequencing the most valuable type-strain genomes for metagenomic binning, comparative biology and taxonomic classification.</title>
        <authorList>
            <person name="Goeker M."/>
        </authorList>
    </citation>
    <scope>NUCLEOTIDE SEQUENCE [LARGE SCALE GENOMIC DNA]</scope>
    <source>
        <strain evidence="2 3">DSM 27163</strain>
    </source>
</reference>
<dbReference type="RefSeq" id="WP_184094752.1">
    <property type="nucleotide sequence ID" value="NZ_JACIJH010000001.1"/>
</dbReference>
<evidence type="ECO:0000313" key="3">
    <source>
        <dbReference type="Proteomes" id="UP000537161"/>
    </source>
</evidence>
<protein>
    <submittedName>
        <fullName evidence="2">Uncharacterized protein</fullName>
    </submittedName>
</protein>
<keyword evidence="1" id="KW-0472">Membrane</keyword>
<evidence type="ECO:0000313" key="2">
    <source>
        <dbReference type="EMBL" id="MBB5705060.1"/>
    </source>
</evidence>
<name>A0A7W9EQC2_9SPHN</name>
<dbReference type="Proteomes" id="UP000537161">
    <property type="component" value="Unassembled WGS sequence"/>
</dbReference>
<dbReference type="AlphaFoldDB" id="A0A7W9EQC2"/>
<keyword evidence="1" id="KW-1133">Transmembrane helix</keyword>
<keyword evidence="1" id="KW-0812">Transmembrane</keyword>
<feature type="transmembrane region" description="Helical" evidence="1">
    <location>
        <begin position="60"/>
        <end position="81"/>
    </location>
</feature>
<feature type="transmembrane region" description="Helical" evidence="1">
    <location>
        <begin position="242"/>
        <end position="261"/>
    </location>
</feature>